<evidence type="ECO:0000313" key="2">
    <source>
        <dbReference type="EMBL" id="EAU65587.1"/>
    </source>
</evidence>
<dbReference type="EMBL" id="AAMD01000077">
    <property type="protein sequence ID" value="EAU65587.1"/>
    <property type="molecule type" value="Genomic_DNA"/>
</dbReference>
<protein>
    <submittedName>
        <fullName evidence="2">Uncharacterized protein</fullName>
    </submittedName>
</protein>
<evidence type="ECO:0000313" key="3">
    <source>
        <dbReference type="Proteomes" id="UP000032702"/>
    </source>
</evidence>
<accession>Q08YQ7</accession>
<evidence type="ECO:0000256" key="1">
    <source>
        <dbReference type="SAM" id="MobiDB-lite"/>
    </source>
</evidence>
<organism evidence="2 3">
    <name type="scientific">Stigmatella aurantiaca (strain DW4/3-1)</name>
    <dbReference type="NCBI Taxonomy" id="378806"/>
    <lineage>
        <taxon>Bacteria</taxon>
        <taxon>Pseudomonadati</taxon>
        <taxon>Myxococcota</taxon>
        <taxon>Myxococcia</taxon>
        <taxon>Myxococcales</taxon>
        <taxon>Cystobacterineae</taxon>
        <taxon>Archangiaceae</taxon>
        <taxon>Stigmatella</taxon>
    </lineage>
</organism>
<feature type="non-terminal residue" evidence="2">
    <location>
        <position position="1"/>
    </location>
</feature>
<feature type="region of interest" description="Disordered" evidence="1">
    <location>
        <begin position="1"/>
        <end position="44"/>
    </location>
</feature>
<dbReference type="Proteomes" id="UP000032702">
    <property type="component" value="Unassembled WGS sequence"/>
</dbReference>
<proteinExistence type="predicted"/>
<dbReference type="AlphaFoldDB" id="Q08YQ7"/>
<name>Q08YQ7_STIAD</name>
<sequence>RECAEQRPQQVILADERLDQDGVHPQGQDAGAHSAISGSFSASR</sequence>
<reference evidence="2 3" key="1">
    <citation type="submission" date="2006-04" db="EMBL/GenBank/DDBJ databases">
        <authorList>
            <person name="Nierman W.C."/>
        </authorList>
    </citation>
    <scope>NUCLEOTIDE SEQUENCE [LARGE SCALE GENOMIC DNA]</scope>
    <source>
        <strain evidence="2 3">DW4/3-1</strain>
    </source>
</reference>
<comment type="caution">
    <text evidence="2">The sequence shown here is derived from an EMBL/GenBank/DDBJ whole genome shotgun (WGS) entry which is preliminary data.</text>
</comment>
<gene>
    <name evidence="2" type="ORF">STIAU_7485</name>
</gene>